<evidence type="ECO:0000256" key="6">
    <source>
        <dbReference type="ARBA" id="ARBA00023002"/>
    </source>
</evidence>
<feature type="compositionally biased region" description="Basic and acidic residues" evidence="12">
    <location>
        <begin position="317"/>
        <end position="330"/>
    </location>
</feature>
<evidence type="ECO:0000256" key="9">
    <source>
        <dbReference type="ARBA" id="ARBA00023136"/>
    </source>
</evidence>
<feature type="transmembrane region" description="Helical" evidence="13">
    <location>
        <begin position="76"/>
        <end position="97"/>
    </location>
</feature>
<dbReference type="InterPro" id="IPR003780">
    <property type="entry name" value="COX15/CtaA_fam"/>
</dbReference>
<keyword evidence="7" id="KW-0408">Iron</keyword>
<keyword evidence="3 13" id="KW-0812">Transmembrane</keyword>
<evidence type="ECO:0000256" key="10">
    <source>
        <dbReference type="ARBA" id="ARBA00023157"/>
    </source>
</evidence>
<dbReference type="GO" id="GO:0016491">
    <property type="term" value="F:oxidoreductase activity"/>
    <property type="evidence" value="ECO:0007669"/>
    <property type="project" value="UniProtKB-KW"/>
</dbReference>
<feature type="transmembrane region" description="Helical" evidence="13">
    <location>
        <begin position="171"/>
        <end position="197"/>
    </location>
</feature>
<keyword evidence="2" id="KW-1003">Cell membrane</keyword>
<feature type="compositionally biased region" description="Low complexity" evidence="12">
    <location>
        <begin position="299"/>
        <end position="315"/>
    </location>
</feature>
<feature type="transmembrane region" description="Helical" evidence="13">
    <location>
        <begin position="217"/>
        <end position="239"/>
    </location>
</feature>
<dbReference type="RefSeq" id="WP_243653203.1">
    <property type="nucleotide sequence ID" value="NZ_SMFZ01000001.1"/>
</dbReference>
<dbReference type="AlphaFoldDB" id="A0A4V2PIF6"/>
<evidence type="ECO:0000256" key="5">
    <source>
        <dbReference type="ARBA" id="ARBA00022989"/>
    </source>
</evidence>
<keyword evidence="6" id="KW-0560">Oxidoreductase</keyword>
<keyword evidence="10" id="KW-1015">Disulfide bond</keyword>
<comment type="pathway">
    <text evidence="11">Porphyrin-containing compound metabolism.</text>
</comment>
<keyword evidence="4" id="KW-0479">Metal-binding</keyword>
<evidence type="ECO:0000256" key="11">
    <source>
        <dbReference type="ARBA" id="ARBA00023444"/>
    </source>
</evidence>
<reference evidence="14 15" key="1">
    <citation type="submission" date="2019-03" db="EMBL/GenBank/DDBJ databases">
        <title>Sequencing the genomes of 1000 actinobacteria strains.</title>
        <authorList>
            <person name="Klenk H.-P."/>
        </authorList>
    </citation>
    <scope>NUCLEOTIDE SEQUENCE [LARGE SCALE GENOMIC DNA]</scope>
    <source>
        <strain evidence="14 15">DSM 44969</strain>
    </source>
</reference>
<comment type="subcellular location">
    <subcellularLocation>
        <location evidence="1">Membrane</location>
        <topology evidence="1">Multi-pass membrane protein</topology>
    </subcellularLocation>
</comment>
<evidence type="ECO:0000256" key="12">
    <source>
        <dbReference type="SAM" id="MobiDB-lite"/>
    </source>
</evidence>
<keyword evidence="8" id="KW-0350">Heme biosynthesis</keyword>
<keyword evidence="5 13" id="KW-1133">Transmembrane helix</keyword>
<organism evidence="14 15">
    <name type="scientific">Pseudonocardia endophytica</name>
    <dbReference type="NCBI Taxonomy" id="401976"/>
    <lineage>
        <taxon>Bacteria</taxon>
        <taxon>Bacillati</taxon>
        <taxon>Actinomycetota</taxon>
        <taxon>Actinomycetes</taxon>
        <taxon>Pseudonocardiales</taxon>
        <taxon>Pseudonocardiaceae</taxon>
        <taxon>Pseudonocardia</taxon>
    </lineage>
</organism>
<evidence type="ECO:0000256" key="13">
    <source>
        <dbReference type="SAM" id="Phobius"/>
    </source>
</evidence>
<gene>
    <name evidence="14" type="ORF">EV378_0148</name>
</gene>
<dbReference type="PANTHER" id="PTHR35457:SF1">
    <property type="entry name" value="HEME A SYNTHASE"/>
    <property type="match status" value="1"/>
</dbReference>
<evidence type="ECO:0000256" key="4">
    <source>
        <dbReference type="ARBA" id="ARBA00022723"/>
    </source>
</evidence>
<feature type="transmembrane region" description="Helical" evidence="13">
    <location>
        <begin position="251"/>
        <end position="271"/>
    </location>
</feature>
<dbReference type="Pfam" id="PF02628">
    <property type="entry name" value="COX15-CtaA"/>
    <property type="match status" value="1"/>
</dbReference>
<name>A0A4V2PIF6_PSEEN</name>
<keyword evidence="15" id="KW-1185">Reference proteome</keyword>
<feature type="transmembrane region" description="Helical" evidence="13">
    <location>
        <begin position="141"/>
        <end position="159"/>
    </location>
</feature>
<accession>A0A4V2PIF6</accession>
<protein>
    <submittedName>
        <fullName evidence="14">Cytochrome c oxidase assembly protein subunit 15</fullName>
    </submittedName>
</protein>
<comment type="caution">
    <text evidence="14">The sequence shown here is derived from an EMBL/GenBank/DDBJ whole genome shotgun (WGS) entry which is preliminary data.</text>
</comment>
<evidence type="ECO:0000256" key="7">
    <source>
        <dbReference type="ARBA" id="ARBA00023004"/>
    </source>
</evidence>
<dbReference type="InterPro" id="IPR050450">
    <property type="entry name" value="COX15/CtaA_HemeA_synthase"/>
</dbReference>
<evidence type="ECO:0000256" key="2">
    <source>
        <dbReference type="ARBA" id="ARBA00022475"/>
    </source>
</evidence>
<sequence length="330" mass="33280">MARPSSTSRIPATPHPVMIALAIANVVAQIGIAVTGSVVRVTGSGLGCPTWPNCNPGSLIPVAHPELQPLHQWIEFGNRLLGVVVVVVAIACLLGALTTRPRRRRLTVLAALMPAGVLAQGVIGGITVLAGLSWWSVMPHFLASMVLVWLSVLLVSAAREGDAPATPAVPGAVRGLVAVSTAVLAALLIAGTLVTAAGPHAGDAATPRLDVAVPGLASLHADVLFLYLGTLVGLGFALRAVGAPATLGRRFGVLVAVVLAQGALGGIQYALGVPELLVSLHVLGAGLVTAAASSVWSGTTTRPVPATSTTPTTTTDADQRPLADATADRP</sequence>
<dbReference type="GO" id="GO:0046872">
    <property type="term" value="F:metal ion binding"/>
    <property type="evidence" value="ECO:0007669"/>
    <property type="project" value="UniProtKB-KW"/>
</dbReference>
<dbReference type="EMBL" id="SMFZ01000001">
    <property type="protein sequence ID" value="TCK24376.1"/>
    <property type="molecule type" value="Genomic_DNA"/>
</dbReference>
<dbReference type="GO" id="GO:0016020">
    <property type="term" value="C:membrane"/>
    <property type="evidence" value="ECO:0007669"/>
    <property type="project" value="UniProtKB-SubCell"/>
</dbReference>
<proteinExistence type="predicted"/>
<dbReference type="Proteomes" id="UP000295560">
    <property type="component" value="Unassembled WGS sequence"/>
</dbReference>
<feature type="region of interest" description="Disordered" evidence="12">
    <location>
        <begin position="298"/>
        <end position="330"/>
    </location>
</feature>
<feature type="transmembrane region" description="Helical" evidence="13">
    <location>
        <begin position="12"/>
        <end position="34"/>
    </location>
</feature>
<keyword evidence="9 13" id="KW-0472">Membrane</keyword>
<feature type="transmembrane region" description="Helical" evidence="13">
    <location>
        <begin position="277"/>
        <end position="296"/>
    </location>
</feature>
<evidence type="ECO:0000256" key="1">
    <source>
        <dbReference type="ARBA" id="ARBA00004141"/>
    </source>
</evidence>
<feature type="transmembrane region" description="Helical" evidence="13">
    <location>
        <begin position="109"/>
        <end position="135"/>
    </location>
</feature>
<dbReference type="GO" id="GO:0006784">
    <property type="term" value="P:heme A biosynthetic process"/>
    <property type="evidence" value="ECO:0007669"/>
    <property type="project" value="InterPro"/>
</dbReference>
<evidence type="ECO:0000256" key="8">
    <source>
        <dbReference type="ARBA" id="ARBA00023133"/>
    </source>
</evidence>
<evidence type="ECO:0000313" key="15">
    <source>
        <dbReference type="Proteomes" id="UP000295560"/>
    </source>
</evidence>
<evidence type="ECO:0000256" key="3">
    <source>
        <dbReference type="ARBA" id="ARBA00022692"/>
    </source>
</evidence>
<dbReference type="PANTHER" id="PTHR35457">
    <property type="entry name" value="HEME A SYNTHASE"/>
    <property type="match status" value="1"/>
</dbReference>
<evidence type="ECO:0000313" key="14">
    <source>
        <dbReference type="EMBL" id="TCK24376.1"/>
    </source>
</evidence>